<keyword evidence="2" id="KW-1133">Transmembrane helix</keyword>
<evidence type="ECO:0000256" key="2">
    <source>
        <dbReference type="SAM" id="Phobius"/>
    </source>
</evidence>
<keyword evidence="2" id="KW-0472">Membrane</keyword>
<protein>
    <recommendedName>
        <fullName evidence="5">Glycosyltransferase RgtA/B/C/D-like domain-containing protein</fullName>
    </recommendedName>
</protein>
<evidence type="ECO:0000256" key="1">
    <source>
        <dbReference type="SAM" id="MobiDB-lite"/>
    </source>
</evidence>
<organism evidence="3 4">
    <name type="scientific">Ruminococcus flavefaciens 007c</name>
    <dbReference type="NCBI Taxonomy" id="1341157"/>
    <lineage>
        <taxon>Bacteria</taxon>
        <taxon>Bacillati</taxon>
        <taxon>Bacillota</taxon>
        <taxon>Clostridia</taxon>
        <taxon>Eubacteriales</taxon>
        <taxon>Oscillospiraceae</taxon>
        <taxon>Ruminococcus</taxon>
    </lineage>
</organism>
<feature type="transmembrane region" description="Helical" evidence="2">
    <location>
        <begin position="210"/>
        <end position="227"/>
    </location>
</feature>
<dbReference type="PATRIC" id="fig|1341157.4.peg.1093"/>
<feature type="transmembrane region" description="Helical" evidence="2">
    <location>
        <begin position="126"/>
        <end position="147"/>
    </location>
</feature>
<comment type="caution">
    <text evidence="3">The sequence shown here is derived from an EMBL/GenBank/DDBJ whole genome shotgun (WGS) entry which is preliminary data.</text>
</comment>
<feature type="compositionally biased region" description="Low complexity" evidence="1">
    <location>
        <begin position="75"/>
        <end position="87"/>
    </location>
</feature>
<feature type="transmembrane region" description="Helical" evidence="2">
    <location>
        <begin position="496"/>
        <end position="514"/>
    </location>
</feature>
<feature type="region of interest" description="Disordered" evidence="1">
    <location>
        <begin position="1"/>
        <end position="22"/>
    </location>
</feature>
<gene>
    <name evidence="3" type="ORF">RF007C_12510</name>
</gene>
<feature type="transmembrane region" description="Helical" evidence="2">
    <location>
        <begin position="325"/>
        <end position="343"/>
    </location>
</feature>
<evidence type="ECO:0000313" key="3">
    <source>
        <dbReference type="EMBL" id="EWM54425.1"/>
    </source>
</evidence>
<feature type="transmembrane region" description="Helical" evidence="2">
    <location>
        <begin position="520"/>
        <end position="537"/>
    </location>
</feature>
<dbReference type="Proteomes" id="UP000019365">
    <property type="component" value="Unassembled WGS sequence"/>
</dbReference>
<evidence type="ECO:0000313" key="4">
    <source>
        <dbReference type="Proteomes" id="UP000019365"/>
    </source>
</evidence>
<dbReference type="eggNOG" id="ENOG5033IMH">
    <property type="taxonomic scope" value="Bacteria"/>
</dbReference>
<dbReference type="RefSeq" id="WP_037297889.1">
    <property type="nucleotide sequence ID" value="NZ_ATAX01000016.1"/>
</dbReference>
<feature type="transmembrane region" description="Helical" evidence="2">
    <location>
        <begin position="433"/>
        <end position="456"/>
    </location>
</feature>
<feature type="compositionally biased region" description="Acidic residues" evidence="1">
    <location>
        <begin position="101"/>
        <end position="110"/>
    </location>
</feature>
<feature type="transmembrane region" description="Helical" evidence="2">
    <location>
        <begin position="262"/>
        <end position="280"/>
    </location>
</feature>
<keyword evidence="4" id="KW-1185">Reference proteome</keyword>
<dbReference type="AlphaFoldDB" id="W7V060"/>
<reference evidence="3 4" key="1">
    <citation type="journal article" date="2014" name="PLoS ONE">
        <title>Rumen cellulosomics: divergent fiber-degrading strategies revealed by comparative genome-wide analysis of six ruminococcal strains.</title>
        <authorList>
            <person name="Dassa B."/>
            <person name="Borovok I."/>
            <person name="Ruimy-Israeli V."/>
            <person name="Lamed R."/>
            <person name="Flint H.J."/>
            <person name="Duncan S.H."/>
            <person name="Henrissat B."/>
            <person name="Coutinho P."/>
            <person name="Morrison M."/>
            <person name="Mosoni P."/>
            <person name="Yeoman C.J."/>
            <person name="White B.A."/>
            <person name="Bayer E.A."/>
        </authorList>
    </citation>
    <scope>NUCLEOTIDE SEQUENCE [LARGE SCALE GENOMIC DNA]</scope>
    <source>
        <strain evidence="3 4">007c</strain>
    </source>
</reference>
<proteinExistence type="predicted"/>
<evidence type="ECO:0008006" key="5">
    <source>
        <dbReference type="Google" id="ProtNLM"/>
    </source>
</evidence>
<feature type="transmembrane region" description="Helical" evidence="2">
    <location>
        <begin position="468"/>
        <end position="489"/>
    </location>
</feature>
<feature type="transmembrane region" description="Helical" evidence="2">
    <location>
        <begin position="355"/>
        <end position="374"/>
    </location>
</feature>
<accession>W7V060</accession>
<dbReference type="OrthoDB" id="1815080at2"/>
<name>W7V060_RUMFL</name>
<feature type="region of interest" description="Disordered" evidence="1">
    <location>
        <begin position="75"/>
        <end position="110"/>
    </location>
</feature>
<keyword evidence="2" id="KW-0812">Transmembrane</keyword>
<dbReference type="EMBL" id="ATAX01000016">
    <property type="protein sequence ID" value="EWM54425.1"/>
    <property type="molecule type" value="Genomic_DNA"/>
</dbReference>
<sequence>MDNELMKNDTPNIPHEDESAGIAETAAEEAQEILDFTEAPAVEAQEILDFTEAPAEEIQEILDFTEAPEGELTEADAATAEPAEETAVNSDGENHFSEEISSFEDSTEEASEAPKDKYRLDILKKLILLVLSAVVFIGVSVSVVYYITTGSKGEFHADCTDTIMWAEASVESGHLYDKDFSYACFLPISTNTIMIPLIKIFGFGMKAHTYGMLGFFILLALFMVLMLREITDSLPAGLTGTALFLSVTLSSQKMREIFWGHTIYYSLGILFLVIGAFLYARLLRSNSKKQLPDDKRSEGTVIHKVFVFICICGFMLLTGMDGITGFTLFVIPFAGAVFAEQFINHDNKLLSGRTFMSAFCAVMFMIMAVTGNLINTKLLGGLRASYQDANSEFSAMDSWLEHFQKLPFAWIKLLGVKDLPDVMFTEKKGIPNLIYILAAVMTAVLPIIATCCYKKYGNDLKGRLMRIWVWMHWAVTAVVLMGYICGILAMADWRTVPMIGTSLILSISFILWAVSEKESISRFAVVLAVPIIAAGLLNCKETLKVKKDCYKTNVQYQLLDFLREQEVTKGYATFWNANSITLLSDGDIRVSDVIVNTTGVTHRRYQSSDKWYVTDPTQKEYFLLLSSYEFDEFSVSDSYIQHPPFRIAETCINGITYKLLVYDHNIV</sequence>
<feature type="transmembrane region" description="Helical" evidence="2">
    <location>
        <begin position="180"/>
        <end position="198"/>
    </location>
</feature>